<dbReference type="SUPFAM" id="SSF51735">
    <property type="entry name" value="NAD(P)-binding Rossmann-fold domains"/>
    <property type="match status" value="1"/>
</dbReference>
<dbReference type="PRINTS" id="PR00080">
    <property type="entry name" value="SDRFAMILY"/>
</dbReference>
<dbReference type="Gene3D" id="3.40.50.720">
    <property type="entry name" value="NAD(P)-binding Rossmann-like Domain"/>
    <property type="match status" value="1"/>
</dbReference>
<protein>
    <submittedName>
        <fullName evidence="4">Short-chain dehydrogenase</fullName>
    </submittedName>
</protein>
<dbReference type="GO" id="GO:0016616">
    <property type="term" value="F:oxidoreductase activity, acting on the CH-OH group of donors, NAD or NADP as acceptor"/>
    <property type="evidence" value="ECO:0007669"/>
    <property type="project" value="TreeGrafter"/>
</dbReference>
<dbReference type="OrthoDB" id="5786478at2"/>
<dbReference type="CDD" id="cd05325">
    <property type="entry name" value="carb_red_sniffer_like_SDR_c"/>
    <property type="match status" value="1"/>
</dbReference>
<dbReference type="EMBL" id="BJWJ01000038">
    <property type="protein sequence ID" value="GEM05528.1"/>
    <property type="molecule type" value="Genomic_DNA"/>
</dbReference>
<dbReference type="PANTHER" id="PTHR45458">
    <property type="entry name" value="SHORT-CHAIN DEHYDROGENASE/REDUCTASE SDR"/>
    <property type="match status" value="1"/>
</dbReference>
<dbReference type="InterPro" id="IPR002347">
    <property type="entry name" value="SDR_fam"/>
</dbReference>
<comment type="similarity">
    <text evidence="1 2">Belongs to the short-chain dehydrogenases/reductases (SDR) family.</text>
</comment>
<dbReference type="AlphaFoldDB" id="A0A1I6UAM5"/>
<dbReference type="PRINTS" id="PR00081">
    <property type="entry name" value="GDHRDH"/>
</dbReference>
<keyword evidence="6" id="KW-1185">Reference proteome</keyword>
<proteinExistence type="inferred from homology"/>
<dbReference type="PROSITE" id="PS00061">
    <property type="entry name" value="ADH_SHORT"/>
    <property type="match status" value="1"/>
</dbReference>
<reference evidence="4 5" key="1">
    <citation type="submission" date="2016-10" db="EMBL/GenBank/DDBJ databases">
        <authorList>
            <person name="de Groot N.N."/>
        </authorList>
    </citation>
    <scope>NUCLEOTIDE SEQUENCE [LARGE SCALE GENOMIC DNA]</scope>
    <source>
        <strain evidence="4 5">DSM 17074</strain>
    </source>
</reference>
<organism evidence="4 5">
    <name type="scientific">Halolactibacillus miurensis</name>
    <dbReference type="NCBI Taxonomy" id="306541"/>
    <lineage>
        <taxon>Bacteria</taxon>
        <taxon>Bacillati</taxon>
        <taxon>Bacillota</taxon>
        <taxon>Bacilli</taxon>
        <taxon>Bacillales</taxon>
        <taxon>Bacillaceae</taxon>
        <taxon>Halolactibacillus</taxon>
    </lineage>
</organism>
<sequence length="226" mass="25128">MRVVITGANRGLGFAFVEACLKRGYDVYACYRKDPGSLSTLHSQKLMRIQVDVTDESSLNAFQKKIQDYNETIDVLINNAGVLNGRDARVEAVEVNDMLTAFQVNALGPLLTVKHLLKHMEESNVKRIINISSNAASLNHAYAPDYPYGMTKVALNMFTEKLRKEVEGRGYRVYSVHPGWMRTDMGGASADISAIEAAEAIIQHFIEAAPEGAHTFYDYQGQPMVH</sequence>
<reference evidence="3 6" key="2">
    <citation type="submission" date="2019-07" db="EMBL/GenBank/DDBJ databases">
        <title>Whole genome shotgun sequence of Halolactibacillus miurensis NBRC 100873.</title>
        <authorList>
            <person name="Hosoyama A."/>
            <person name="Uohara A."/>
            <person name="Ohji S."/>
            <person name="Ichikawa N."/>
        </authorList>
    </citation>
    <scope>NUCLEOTIDE SEQUENCE [LARGE SCALE GENOMIC DNA]</scope>
    <source>
        <strain evidence="3 6">NBRC 100873</strain>
    </source>
</reference>
<dbReference type="Proteomes" id="UP000321773">
    <property type="component" value="Unassembled WGS sequence"/>
</dbReference>
<dbReference type="EMBL" id="FPAI01000024">
    <property type="protein sequence ID" value="SFS98569.1"/>
    <property type="molecule type" value="Genomic_DNA"/>
</dbReference>
<gene>
    <name evidence="3" type="ORF">HMI01_25160</name>
    <name evidence="4" type="ORF">SAMN05421668_1247</name>
</gene>
<dbReference type="STRING" id="306541.SAMN05421668_1247"/>
<dbReference type="Proteomes" id="UP000199139">
    <property type="component" value="Unassembled WGS sequence"/>
</dbReference>
<dbReference type="PANTHER" id="PTHR45458:SF1">
    <property type="entry name" value="SHORT CHAIN DEHYDROGENASE"/>
    <property type="match status" value="1"/>
</dbReference>
<dbReference type="RefSeq" id="WP_062323237.1">
    <property type="nucleotide sequence ID" value="NZ_BJWJ01000038.1"/>
</dbReference>
<evidence type="ECO:0000313" key="5">
    <source>
        <dbReference type="Proteomes" id="UP000199139"/>
    </source>
</evidence>
<evidence type="ECO:0000256" key="1">
    <source>
        <dbReference type="ARBA" id="ARBA00006484"/>
    </source>
</evidence>
<dbReference type="InterPro" id="IPR036291">
    <property type="entry name" value="NAD(P)-bd_dom_sf"/>
</dbReference>
<dbReference type="Pfam" id="PF00106">
    <property type="entry name" value="adh_short"/>
    <property type="match status" value="1"/>
</dbReference>
<dbReference type="InterPro" id="IPR052184">
    <property type="entry name" value="SDR_enzymes"/>
</dbReference>
<evidence type="ECO:0000313" key="4">
    <source>
        <dbReference type="EMBL" id="SFS98569.1"/>
    </source>
</evidence>
<evidence type="ECO:0000313" key="3">
    <source>
        <dbReference type="EMBL" id="GEM05528.1"/>
    </source>
</evidence>
<accession>A0A1I6UAM5</accession>
<dbReference type="InterPro" id="IPR020904">
    <property type="entry name" value="Sc_DH/Rdtase_CS"/>
</dbReference>
<evidence type="ECO:0000313" key="6">
    <source>
        <dbReference type="Proteomes" id="UP000321773"/>
    </source>
</evidence>
<name>A0A1I6UAM5_9BACI</name>
<evidence type="ECO:0000256" key="2">
    <source>
        <dbReference type="RuleBase" id="RU000363"/>
    </source>
</evidence>